<sequence>MRMNNVIKTAVGGLLILGSSQTFAAATDLSVKSINLPVYNVITDTLMSMNAANGKNNSFVMQQICDLARGDKSQQEVTLLLGKHNVDINTIPAEGSILSLLINGNKPGQAYVCATYLATLLNQPANNSTLFDYKTDKKGNKQASLNAVNFAGEMRLKMSLAQATAQLYAVIAGNLPYSQNTSFSEYQQSVARTVYNYAPEYLRLMKVLYTSDTAQYTAGNITKSTLSVADNQGKELQITPLGPVLISRGVVWLGQGKILGMDYFSPVKIIESVQPVQPVQPEQTLENTAAPQEKKKKTKSK</sequence>
<reference evidence="3 4" key="1">
    <citation type="submission" date="2018-06" db="EMBL/GenBank/DDBJ databases">
        <authorList>
            <consortium name="Pathogen Informatics"/>
            <person name="Doyle S."/>
        </authorList>
    </citation>
    <scope>NUCLEOTIDE SEQUENCE [LARGE SCALE GENOMIC DNA]</scope>
    <source>
        <strain evidence="3 4">NCTC12119</strain>
    </source>
</reference>
<feature type="signal peptide" evidence="2">
    <location>
        <begin position="1"/>
        <end position="24"/>
    </location>
</feature>
<accession>A0A381C870</accession>
<protein>
    <submittedName>
        <fullName evidence="3">Uncharacterized protein</fullName>
    </submittedName>
</protein>
<dbReference type="EMBL" id="UIGI01000001">
    <property type="protein sequence ID" value="SUW64041.1"/>
    <property type="molecule type" value="Genomic_DNA"/>
</dbReference>
<proteinExistence type="predicted"/>
<dbReference type="AlphaFoldDB" id="A0A381C870"/>
<evidence type="ECO:0000313" key="3">
    <source>
        <dbReference type="EMBL" id="SUW64041.1"/>
    </source>
</evidence>
<gene>
    <name evidence="3" type="ORF">NCTC12119_02540</name>
</gene>
<evidence type="ECO:0000313" key="4">
    <source>
        <dbReference type="Proteomes" id="UP000255528"/>
    </source>
</evidence>
<dbReference type="RefSeq" id="WP_115628754.1">
    <property type="nucleotide sequence ID" value="NZ_UIGI01000001.1"/>
</dbReference>
<dbReference type="Proteomes" id="UP000255528">
    <property type="component" value="Unassembled WGS sequence"/>
</dbReference>
<organism evidence="3 4">
    <name type="scientific">Buttiauxella agrestis</name>
    <dbReference type="NCBI Taxonomy" id="82977"/>
    <lineage>
        <taxon>Bacteria</taxon>
        <taxon>Pseudomonadati</taxon>
        <taxon>Pseudomonadota</taxon>
        <taxon>Gammaproteobacteria</taxon>
        <taxon>Enterobacterales</taxon>
        <taxon>Enterobacteriaceae</taxon>
        <taxon>Buttiauxella</taxon>
    </lineage>
</organism>
<feature type="region of interest" description="Disordered" evidence="1">
    <location>
        <begin position="280"/>
        <end position="301"/>
    </location>
</feature>
<keyword evidence="2" id="KW-0732">Signal</keyword>
<evidence type="ECO:0000256" key="2">
    <source>
        <dbReference type="SAM" id="SignalP"/>
    </source>
</evidence>
<evidence type="ECO:0000256" key="1">
    <source>
        <dbReference type="SAM" id="MobiDB-lite"/>
    </source>
</evidence>
<feature type="chain" id="PRO_5016929927" evidence="2">
    <location>
        <begin position="25"/>
        <end position="301"/>
    </location>
</feature>
<name>A0A381C870_9ENTR</name>